<proteinExistence type="predicted"/>
<protein>
    <submittedName>
        <fullName evidence="1">Uncharacterized protein</fullName>
    </submittedName>
</protein>
<comment type="caution">
    <text evidence="1">The sequence shown here is derived from an EMBL/GenBank/DDBJ whole genome shotgun (WGS) entry which is preliminary data.</text>
</comment>
<accession>A0ABS1FVC2</accession>
<sequence>MYYNKKLTLQSKRFAKYTGAGIDQYFQVSDHRNYKASYFEDPDTAGLATV</sequence>
<organism evidence="1 2">
    <name type="scientific">Chryseobacterium paridis</name>
    <dbReference type="NCBI Taxonomy" id="2800328"/>
    <lineage>
        <taxon>Bacteria</taxon>
        <taxon>Pseudomonadati</taxon>
        <taxon>Bacteroidota</taxon>
        <taxon>Flavobacteriia</taxon>
        <taxon>Flavobacteriales</taxon>
        <taxon>Weeksellaceae</taxon>
        <taxon>Chryseobacterium group</taxon>
        <taxon>Chryseobacterium</taxon>
    </lineage>
</organism>
<dbReference type="Proteomes" id="UP000628669">
    <property type="component" value="Unassembled WGS sequence"/>
</dbReference>
<keyword evidence="2" id="KW-1185">Reference proteome</keyword>
<evidence type="ECO:0000313" key="2">
    <source>
        <dbReference type="Proteomes" id="UP000628669"/>
    </source>
</evidence>
<dbReference type="EMBL" id="JAENHK010000010">
    <property type="protein sequence ID" value="MBK1896395.1"/>
    <property type="molecule type" value="Genomic_DNA"/>
</dbReference>
<dbReference type="RefSeq" id="WP_200245879.1">
    <property type="nucleotide sequence ID" value="NZ_JAENHK010000010.1"/>
</dbReference>
<reference evidence="2" key="1">
    <citation type="submission" date="2021-01" db="EMBL/GenBank/DDBJ databases">
        <title>Genome public.</title>
        <authorList>
            <person name="Liu C."/>
            <person name="Sun Q."/>
        </authorList>
    </citation>
    <scope>NUCLEOTIDE SEQUENCE [LARGE SCALE GENOMIC DNA]</scope>
    <source>
        <strain evidence="2">YIM B02567</strain>
    </source>
</reference>
<name>A0ABS1FVC2_9FLAO</name>
<evidence type="ECO:0000313" key="1">
    <source>
        <dbReference type="EMBL" id="MBK1896395.1"/>
    </source>
</evidence>
<gene>
    <name evidence="1" type="ORF">JHL15_11565</name>
</gene>